<sequence>MRHDFAKTPPSQLTAHAVQEFTDEEYCTVLFRLQGGRPAISELLLDLSQHFESSGAVEIVRVQAGDYLSGEPS</sequence>
<comment type="caution">
    <text evidence="1">The sequence shown here is derived from an EMBL/GenBank/DDBJ whole genome shotgun (WGS) entry which is preliminary data.</text>
</comment>
<dbReference type="Proteomes" id="UP000752172">
    <property type="component" value="Unassembled WGS sequence"/>
</dbReference>
<proteinExistence type="predicted"/>
<name>A0A921NNT2_9PSED</name>
<dbReference type="RefSeq" id="WP_093432376.1">
    <property type="nucleotide sequence ID" value="NZ_DYTS01000485.1"/>
</dbReference>
<reference evidence="1" key="2">
    <citation type="submission" date="2021-09" db="EMBL/GenBank/DDBJ databases">
        <authorList>
            <person name="Gilroy R."/>
        </authorList>
    </citation>
    <scope>NUCLEOTIDE SEQUENCE</scope>
    <source>
        <strain evidence="1">ChiSjej2B20-17149</strain>
    </source>
</reference>
<dbReference type="AlphaFoldDB" id="A0A921NNT2"/>
<organism evidence="1 2">
    <name type="scientific">Pseudomonas lactis</name>
    <dbReference type="NCBI Taxonomy" id="1615674"/>
    <lineage>
        <taxon>Bacteria</taxon>
        <taxon>Pseudomonadati</taxon>
        <taxon>Pseudomonadota</taxon>
        <taxon>Gammaproteobacteria</taxon>
        <taxon>Pseudomonadales</taxon>
        <taxon>Pseudomonadaceae</taxon>
        <taxon>Pseudomonas</taxon>
    </lineage>
</organism>
<gene>
    <name evidence="1" type="ORF">K8W20_28890</name>
</gene>
<dbReference type="EMBL" id="DYTS01000485">
    <property type="protein sequence ID" value="HJH22698.1"/>
    <property type="molecule type" value="Genomic_DNA"/>
</dbReference>
<protein>
    <submittedName>
        <fullName evidence="1">Uncharacterized protein</fullName>
    </submittedName>
</protein>
<reference evidence="1" key="1">
    <citation type="journal article" date="2021" name="PeerJ">
        <title>Extensive microbial diversity within the chicken gut microbiome revealed by metagenomics and culture.</title>
        <authorList>
            <person name="Gilroy R."/>
            <person name="Ravi A."/>
            <person name="Getino M."/>
            <person name="Pursley I."/>
            <person name="Horton D.L."/>
            <person name="Alikhan N.F."/>
            <person name="Baker D."/>
            <person name="Gharbi K."/>
            <person name="Hall N."/>
            <person name="Watson M."/>
            <person name="Adriaenssens E.M."/>
            <person name="Foster-Nyarko E."/>
            <person name="Jarju S."/>
            <person name="Secka A."/>
            <person name="Antonio M."/>
            <person name="Oren A."/>
            <person name="Chaudhuri R.R."/>
            <person name="La Ragione R."/>
            <person name="Hildebrand F."/>
            <person name="Pallen M.J."/>
        </authorList>
    </citation>
    <scope>NUCLEOTIDE SEQUENCE</scope>
    <source>
        <strain evidence="1">ChiSjej2B20-17149</strain>
    </source>
</reference>
<evidence type="ECO:0000313" key="2">
    <source>
        <dbReference type="Proteomes" id="UP000752172"/>
    </source>
</evidence>
<accession>A0A921NNT2</accession>
<evidence type="ECO:0000313" key="1">
    <source>
        <dbReference type="EMBL" id="HJH22698.1"/>
    </source>
</evidence>